<gene>
    <name evidence="5" type="primary">LOC109505381</name>
</gene>
<dbReference type="InterPro" id="IPR032567">
    <property type="entry name" value="RTL1-rel"/>
</dbReference>
<dbReference type="PANTHER" id="PTHR15503">
    <property type="entry name" value="LDOC1 RELATED"/>
    <property type="match status" value="1"/>
</dbReference>
<feature type="region of interest" description="Disordered" evidence="2">
    <location>
        <begin position="118"/>
        <end position="153"/>
    </location>
</feature>
<reference evidence="5" key="1">
    <citation type="submission" date="2025-08" db="UniProtKB">
        <authorList>
            <consortium name="RefSeq"/>
        </authorList>
    </citation>
    <scope>IDENTIFICATION</scope>
</reference>
<dbReference type="InterPro" id="IPR001878">
    <property type="entry name" value="Znf_CCHC"/>
</dbReference>
<keyword evidence="1" id="KW-0863">Zinc-finger</keyword>
<sequence length="401" mass="45314">MEIRKLGPNDVPFTWEEFRKVFYEKYFSQSIQLQKFREFDRLVQGHMTVAQYAAKFEELSRYAPVLIAEENVRARKFENGLRDRIQQLVTIFELPTYKEVVNKCLIIEKGLNDAQVAREKSMKKRGRVIDSQSQSSRAFKPKTPKSSQTATEGKVQPQGSLICYRCGGPHFRRDCTWPGGQCYKCGRDGHKAIVCRSGGGVQSQQMPQNYHNTPANRTPQDVQGQDAGQQKSKTYGRVYALTQQDANASNSVVTGMIKIASNNVYALFDPGATHSFIATSFIKKTNEMSPTPLENNLCVCTPSGEVILVNSICKDCVLNQSEFSFKSTKTFFHQKFISAIHAQKFLKKGCEGFLATVLETQNEKFKLEDIPIVKEFSDVFPDDLPGLPPDREIEFSIDLIP</sequence>
<keyword evidence="4" id="KW-1185">Reference proteome</keyword>
<dbReference type="PANTHER" id="PTHR15503:SF45">
    <property type="entry name" value="RNA-DIRECTED DNA POLYMERASE HOMOLOG"/>
    <property type="match status" value="1"/>
</dbReference>
<dbReference type="RefSeq" id="XP_019703424.1">
    <property type="nucleotide sequence ID" value="XM_019847865.1"/>
</dbReference>
<accession>A0A6J0PDT8</accession>
<dbReference type="Pfam" id="PF08284">
    <property type="entry name" value="RVP_2"/>
    <property type="match status" value="1"/>
</dbReference>
<dbReference type="OrthoDB" id="786726at2759"/>
<keyword evidence="1" id="KW-0862">Zinc</keyword>
<dbReference type="InterPro" id="IPR005162">
    <property type="entry name" value="Retrotrans_gag_dom"/>
</dbReference>
<feature type="domain" description="CCHC-type" evidence="3">
    <location>
        <begin position="182"/>
        <end position="197"/>
    </location>
</feature>
<dbReference type="Gene3D" id="4.10.60.10">
    <property type="entry name" value="Zinc finger, CCHC-type"/>
    <property type="match status" value="1"/>
</dbReference>
<dbReference type="PROSITE" id="PS50158">
    <property type="entry name" value="ZF_CCHC"/>
    <property type="match status" value="1"/>
</dbReference>
<dbReference type="Pfam" id="PF03732">
    <property type="entry name" value="Retrotrans_gag"/>
    <property type="match status" value="1"/>
</dbReference>
<organism evidence="4 5">
    <name type="scientific">Elaeis guineensis var. tenera</name>
    <name type="common">Oil palm</name>
    <dbReference type="NCBI Taxonomy" id="51953"/>
    <lineage>
        <taxon>Eukaryota</taxon>
        <taxon>Viridiplantae</taxon>
        <taxon>Streptophyta</taxon>
        <taxon>Embryophyta</taxon>
        <taxon>Tracheophyta</taxon>
        <taxon>Spermatophyta</taxon>
        <taxon>Magnoliopsida</taxon>
        <taxon>Liliopsida</taxon>
        <taxon>Arecaceae</taxon>
        <taxon>Arecoideae</taxon>
        <taxon>Cocoseae</taxon>
        <taxon>Elaeidinae</taxon>
        <taxon>Elaeis</taxon>
    </lineage>
</organism>
<protein>
    <submittedName>
        <fullName evidence="5">Uncharacterized protein LOC109505381</fullName>
    </submittedName>
</protein>
<evidence type="ECO:0000259" key="3">
    <source>
        <dbReference type="PROSITE" id="PS50158"/>
    </source>
</evidence>
<dbReference type="SMART" id="SM00343">
    <property type="entry name" value="ZnF_C2HC"/>
    <property type="match status" value="2"/>
</dbReference>
<evidence type="ECO:0000256" key="2">
    <source>
        <dbReference type="SAM" id="MobiDB-lite"/>
    </source>
</evidence>
<dbReference type="InterPro" id="IPR036875">
    <property type="entry name" value="Znf_CCHC_sf"/>
</dbReference>
<name>A0A6J0PDT8_ELAGV</name>
<keyword evidence="1" id="KW-0479">Metal-binding</keyword>
<dbReference type="CDD" id="cd00303">
    <property type="entry name" value="retropepsin_like"/>
    <property type="match status" value="1"/>
</dbReference>
<dbReference type="Proteomes" id="UP000504607">
    <property type="component" value="Unplaced"/>
</dbReference>
<feature type="non-terminal residue" evidence="5">
    <location>
        <position position="401"/>
    </location>
</feature>
<evidence type="ECO:0000313" key="5">
    <source>
        <dbReference type="RefSeq" id="XP_019703424.1"/>
    </source>
</evidence>
<dbReference type="GO" id="GO:0008270">
    <property type="term" value="F:zinc ion binding"/>
    <property type="evidence" value="ECO:0007669"/>
    <property type="project" value="UniProtKB-KW"/>
</dbReference>
<evidence type="ECO:0000256" key="1">
    <source>
        <dbReference type="PROSITE-ProRule" id="PRU00047"/>
    </source>
</evidence>
<dbReference type="InParanoid" id="A0A6J0PDT8"/>
<dbReference type="SUPFAM" id="SSF57756">
    <property type="entry name" value="Retrovirus zinc finger-like domains"/>
    <property type="match status" value="1"/>
</dbReference>
<dbReference type="GO" id="GO:0003676">
    <property type="term" value="F:nucleic acid binding"/>
    <property type="evidence" value="ECO:0007669"/>
    <property type="project" value="InterPro"/>
</dbReference>
<feature type="region of interest" description="Disordered" evidence="2">
    <location>
        <begin position="203"/>
        <end position="227"/>
    </location>
</feature>
<evidence type="ECO:0000313" key="4">
    <source>
        <dbReference type="Proteomes" id="UP000504607"/>
    </source>
</evidence>
<dbReference type="AlphaFoldDB" id="A0A6J0PDT8"/>
<proteinExistence type="predicted"/>